<keyword evidence="4 7" id="KW-0547">Nucleotide-binding</keyword>
<keyword evidence="5 9" id="KW-0418">Kinase</keyword>
<dbReference type="GO" id="GO:0004674">
    <property type="term" value="F:protein serine/threonine kinase activity"/>
    <property type="evidence" value="ECO:0007669"/>
    <property type="project" value="UniProtKB-KW"/>
</dbReference>
<dbReference type="CDD" id="cd14014">
    <property type="entry name" value="STKc_PknB_like"/>
    <property type="match status" value="1"/>
</dbReference>
<accession>A0A939FCH9</accession>
<dbReference type="Gene3D" id="1.10.510.10">
    <property type="entry name" value="Transferase(Phosphotransferase) domain 1"/>
    <property type="match status" value="1"/>
</dbReference>
<gene>
    <name evidence="9" type="ORF">J0695_27510</name>
</gene>
<evidence type="ECO:0000313" key="9">
    <source>
        <dbReference type="EMBL" id="MBO0515513.1"/>
    </source>
</evidence>
<organism evidence="9 10">
    <name type="scientific">Streptomyces beijiangensis</name>
    <dbReference type="NCBI Taxonomy" id="163361"/>
    <lineage>
        <taxon>Bacteria</taxon>
        <taxon>Bacillati</taxon>
        <taxon>Actinomycetota</taxon>
        <taxon>Actinomycetes</taxon>
        <taxon>Kitasatosporales</taxon>
        <taxon>Streptomycetaceae</taxon>
        <taxon>Streptomyces</taxon>
    </lineage>
</organism>
<dbReference type="InterPro" id="IPR011009">
    <property type="entry name" value="Kinase-like_dom_sf"/>
</dbReference>
<evidence type="ECO:0000256" key="7">
    <source>
        <dbReference type="PROSITE-ProRule" id="PRU10141"/>
    </source>
</evidence>
<evidence type="ECO:0000256" key="5">
    <source>
        <dbReference type="ARBA" id="ARBA00022777"/>
    </source>
</evidence>
<sequence length="156" mass="17497">MQGLLIAGRYRLGEIIGQGGMGRVWQVADEMLDRRVAIKEMRMDDLDAEDSRIRRERTLREARATARIDHPNVVRVYDVVQENDRLWIVMELVPSRSLEQVLIDEGPLSPRAAARIGLGLVAALREVHAMGVLHRDIKPGNVLLGPTGRIVLTDFG</sequence>
<dbReference type="GO" id="GO:0005524">
    <property type="term" value="F:ATP binding"/>
    <property type="evidence" value="ECO:0007669"/>
    <property type="project" value="UniProtKB-UniRule"/>
</dbReference>
<dbReference type="Pfam" id="PF00069">
    <property type="entry name" value="Pkinase"/>
    <property type="match status" value="1"/>
</dbReference>
<feature type="binding site" evidence="7">
    <location>
        <position position="39"/>
    </location>
    <ligand>
        <name>ATP</name>
        <dbReference type="ChEBI" id="CHEBI:30616"/>
    </ligand>
</feature>
<dbReference type="Proteomes" id="UP000664167">
    <property type="component" value="Unassembled WGS sequence"/>
</dbReference>
<evidence type="ECO:0000256" key="6">
    <source>
        <dbReference type="ARBA" id="ARBA00022840"/>
    </source>
</evidence>
<dbReference type="PROSITE" id="PS00107">
    <property type="entry name" value="PROTEIN_KINASE_ATP"/>
    <property type="match status" value="1"/>
</dbReference>
<dbReference type="InterPro" id="IPR000719">
    <property type="entry name" value="Prot_kinase_dom"/>
</dbReference>
<evidence type="ECO:0000256" key="4">
    <source>
        <dbReference type="ARBA" id="ARBA00022741"/>
    </source>
</evidence>
<evidence type="ECO:0000259" key="8">
    <source>
        <dbReference type="PROSITE" id="PS50011"/>
    </source>
</evidence>
<keyword evidence="3" id="KW-0808">Transferase</keyword>
<evidence type="ECO:0000256" key="1">
    <source>
        <dbReference type="ARBA" id="ARBA00012513"/>
    </source>
</evidence>
<keyword evidence="2 9" id="KW-0723">Serine/threonine-protein kinase</keyword>
<evidence type="ECO:0000313" key="10">
    <source>
        <dbReference type="Proteomes" id="UP000664167"/>
    </source>
</evidence>
<dbReference type="AlphaFoldDB" id="A0A939FCH9"/>
<dbReference type="SMART" id="SM00220">
    <property type="entry name" value="S_TKc"/>
    <property type="match status" value="1"/>
</dbReference>
<feature type="non-terminal residue" evidence="9">
    <location>
        <position position="156"/>
    </location>
</feature>
<evidence type="ECO:0000256" key="2">
    <source>
        <dbReference type="ARBA" id="ARBA00022527"/>
    </source>
</evidence>
<dbReference type="PROSITE" id="PS00108">
    <property type="entry name" value="PROTEIN_KINASE_ST"/>
    <property type="match status" value="1"/>
</dbReference>
<dbReference type="PROSITE" id="PS50011">
    <property type="entry name" value="PROTEIN_KINASE_DOM"/>
    <property type="match status" value="1"/>
</dbReference>
<dbReference type="PANTHER" id="PTHR43289">
    <property type="entry name" value="MITOGEN-ACTIVATED PROTEIN KINASE KINASE KINASE 20-RELATED"/>
    <property type="match status" value="1"/>
</dbReference>
<dbReference type="InterPro" id="IPR017441">
    <property type="entry name" value="Protein_kinase_ATP_BS"/>
</dbReference>
<comment type="caution">
    <text evidence="9">The sequence shown here is derived from an EMBL/GenBank/DDBJ whole genome shotgun (WGS) entry which is preliminary data.</text>
</comment>
<dbReference type="EC" id="2.7.11.1" evidence="1"/>
<dbReference type="PANTHER" id="PTHR43289:SF6">
    <property type="entry name" value="SERINE_THREONINE-PROTEIN KINASE NEKL-3"/>
    <property type="match status" value="1"/>
</dbReference>
<keyword evidence="10" id="KW-1185">Reference proteome</keyword>
<feature type="domain" description="Protein kinase" evidence="8">
    <location>
        <begin position="10"/>
        <end position="156"/>
    </location>
</feature>
<evidence type="ECO:0000256" key="3">
    <source>
        <dbReference type="ARBA" id="ARBA00022679"/>
    </source>
</evidence>
<proteinExistence type="predicted"/>
<dbReference type="EMBL" id="JAFLRJ010000293">
    <property type="protein sequence ID" value="MBO0515513.1"/>
    <property type="molecule type" value="Genomic_DNA"/>
</dbReference>
<dbReference type="SUPFAM" id="SSF56112">
    <property type="entry name" value="Protein kinase-like (PK-like)"/>
    <property type="match status" value="1"/>
</dbReference>
<dbReference type="InterPro" id="IPR008271">
    <property type="entry name" value="Ser/Thr_kinase_AS"/>
</dbReference>
<reference evidence="9" key="1">
    <citation type="submission" date="2021-03" db="EMBL/GenBank/DDBJ databases">
        <title>Streptomyces poriferae sp. nov., a novel marine sponge-derived Actinobacteria species with anti-MRSA activity.</title>
        <authorList>
            <person name="Sandoval-Powers M."/>
            <person name="Kralova S."/>
            <person name="Nguyen G.-S."/>
            <person name="Fawwal D."/>
            <person name="Degnes K."/>
            <person name="Klinkenberg G."/>
            <person name="Sletta H."/>
            <person name="Wentzel A."/>
            <person name="Liles M.R."/>
        </authorList>
    </citation>
    <scope>NUCLEOTIDE SEQUENCE</scope>
    <source>
        <strain evidence="9">DSM 41794</strain>
    </source>
</reference>
<dbReference type="Gene3D" id="3.30.200.20">
    <property type="entry name" value="Phosphorylase Kinase, domain 1"/>
    <property type="match status" value="1"/>
</dbReference>
<keyword evidence="6 7" id="KW-0067">ATP-binding</keyword>
<protein>
    <recommendedName>
        <fullName evidence="1">non-specific serine/threonine protein kinase</fullName>
        <ecNumber evidence="1">2.7.11.1</ecNumber>
    </recommendedName>
</protein>
<name>A0A939FCH9_9ACTN</name>